<sequence>MNSPHPRGAAPEAAVTLLAAPGRLRTTVATALRHAGVALAPRGALSVAAGDSVQDALRAGRAGPAGPHLVIANTVRPEGTRTALRAGVLVILSRAEATPARLRAAVRSAHHGEGRMSHDTLVRVLAGAGRDLPQPDSPLTARQTAVLALVAEGQGNAAIARALSCSEHTVKNVLYDLMARLQVRNRSQAVAHAVRSGLI</sequence>
<evidence type="ECO:0000259" key="4">
    <source>
        <dbReference type="PROSITE" id="PS50043"/>
    </source>
</evidence>
<evidence type="ECO:0000313" key="5">
    <source>
        <dbReference type="EMBL" id="TNM28150.1"/>
    </source>
</evidence>
<keyword evidence="6" id="KW-1185">Reference proteome</keyword>
<dbReference type="GO" id="GO:0006355">
    <property type="term" value="P:regulation of DNA-templated transcription"/>
    <property type="evidence" value="ECO:0007669"/>
    <property type="project" value="InterPro"/>
</dbReference>
<keyword evidence="2" id="KW-0238">DNA-binding</keyword>
<dbReference type="PANTHER" id="PTHR44688:SF16">
    <property type="entry name" value="DNA-BINDING TRANSCRIPTIONAL ACTIVATOR DEVR_DOSR"/>
    <property type="match status" value="1"/>
</dbReference>
<gene>
    <name evidence="5" type="ORF">FH715_18485</name>
</gene>
<dbReference type="PRINTS" id="PR00038">
    <property type="entry name" value="HTHLUXR"/>
</dbReference>
<dbReference type="Pfam" id="PF00196">
    <property type="entry name" value="GerE"/>
    <property type="match status" value="1"/>
</dbReference>
<dbReference type="PANTHER" id="PTHR44688">
    <property type="entry name" value="DNA-BINDING TRANSCRIPTIONAL ACTIVATOR DEVR_DOSR"/>
    <property type="match status" value="1"/>
</dbReference>
<evidence type="ECO:0000256" key="1">
    <source>
        <dbReference type="ARBA" id="ARBA00023015"/>
    </source>
</evidence>
<dbReference type="InterPro" id="IPR016032">
    <property type="entry name" value="Sig_transdc_resp-reg_C-effctor"/>
</dbReference>
<keyword evidence="1" id="KW-0805">Transcription regulation</keyword>
<dbReference type="OrthoDB" id="9808843at2"/>
<dbReference type="SMART" id="SM00421">
    <property type="entry name" value="HTH_LUXR"/>
    <property type="match status" value="1"/>
</dbReference>
<accession>A0A5C4UWU4</accession>
<dbReference type="PROSITE" id="PS50043">
    <property type="entry name" value="HTH_LUXR_2"/>
    <property type="match status" value="1"/>
</dbReference>
<reference evidence="5 6" key="1">
    <citation type="submission" date="2019-06" db="EMBL/GenBank/DDBJ databases">
        <title>Draft genome of Streptomyces sedi sp. JCM16909.</title>
        <authorList>
            <person name="Klykleung N."/>
            <person name="Tanasupawat S."/>
            <person name="Kudo T."/>
            <person name="Yuki M."/>
            <person name="Ohkuma M."/>
        </authorList>
    </citation>
    <scope>NUCLEOTIDE SEQUENCE [LARGE SCALE GENOMIC DNA]</scope>
    <source>
        <strain evidence="5 6">JCM 16909</strain>
    </source>
</reference>
<dbReference type="EMBL" id="VDGT01000014">
    <property type="protein sequence ID" value="TNM28150.1"/>
    <property type="molecule type" value="Genomic_DNA"/>
</dbReference>
<dbReference type="RefSeq" id="WP_139646729.1">
    <property type="nucleotide sequence ID" value="NZ_BAAAZS010000061.1"/>
</dbReference>
<dbReference type="SUPFAM" id="SSF46894">
    <property type="entry name" value="C-terminal effector domain of the bipartite response regulators"/>
    <property type="match status" value="1"/>
</dbReference>
<dbReference type="CDD" id="cd06170">
    <property type="entry name" value="LuxR_C_like"/>
    <property type="match status" value="1"/>
</dbReference>
<evidence type="ECO:0000256" key="3">
    <source>
        <dbReference type="ARBA" id="ARBA00023163"/>
    </source>
</evidence>
<dbReference type="GO" id="GO:0003677">
    <property type="term" value="F:DNA binding"/>
    <property type="evidence" value="ECO:0007669"/>
    <property type="project" value="UniProtKB-KW"/>
</dbReference>
<dbReference type="InterPro" id="IPR000792">
    <property type="entry name" value="Tscrpt_reg_LuxR_C"/>
</dbReference>
<protein>
    <submittedName>
        <fullName evidence="5">Response regulator transcription factor</fullName>
    </submittedName>
</protein>
<organism evidence="5 6">
    <name type="scientific">Streptomyces sedi</name>
    <dbReference type="NCBI Taxonomy" id="555059"/>
    <lineage>
        <taxon>Bacteria</taxon>
        <taxon>Bacillati</taxon>
        <taxon>Actinomycetota</taxon>
        <taxon>Actinomycetes</taxon>
        <taxon>Kitasatosporales</taxon>
        <taxon>Streptomycetaceae</taxon>
        <taxon>Streptomyces</taxon>
    </lineage>
</organism>
<name>A0A5C4UWU4_9ACTN</name>
<evidence type="ECO:0000256" key="2">
    <source>
        <dbReference type="ARBA" id="ARBA00023125"/>
    </source>
</evidence>
<evidence type="ECO:0000313" key="6">
    <source>
        <dbReference type="Proteomes" id="UP000311713"/>
    </source>
</evidence>
<dbReference type="AlphaFoldDB" id="A0A5C4UWU4"/>
<feature type="domain" description="HTH luxR-type" evidence="4">
    <location>
        <begin position="132"/>
        <end position="197"/>
    </location>
</feature>
<proteinExistence type="predicted"/>
<dbReference type="Proteomes" id="UP000311713">
    <property type="component" value="Unassembled WGS sequence"/>
</dbReference>
<dbReference type="Gene3D" id="3.40.50.2300">
    <property type="match status" value="1"/>
</dbReference>
<comment type="caution">
    <text evidence="5">The sequence shown here is derived from an EMBL/GenBank/DDBJ whole genome shotgun (WGS) entry which is preliminary data.</text>
</comment>
<keyword evidence="3" id="KW-0804">Transcription</keyword>